<organism evidence="1 2">
    <name type="scientific">Pseudonocardia xishanensis</name>
    <dbReference type="NCBI Taxonomy" id="630995"/>
    <lineage>
        <taxon>Bacteria</taxon>
        <taxon>Bacillati</taxon>
        <taxon>Actinomycetota</taxon>
        <taxon>Actinomycetes</taxon>
        <taxon>Pseudonocardiales</taxon>
        <taxon>Pseudonocardiaceae</taxon>
        <taxon>Pseudonocardia</taxon>
    </lineage>
</organism>
<reference evidence="2" key="1">
    <citation type="journal article" date="2019" name="Int. J. Syst. Evol. Microbiol.">
        <title>The Global Catalogue of Microorganisms (GCM) 10K type strain sequencing project: providing services to taxonomists for standard genome sequencing and annotation.</title>
        <authorList>
            <consortium name="The Broad Institute Genomics Platform"/>
            <consortium name="The Broad Institute Genome Sequencing Center for Infectious Disease"/>
            <person name="Wu L."/>
            <person name="Ma J."/>
        </authorList>
    </citation>
    <scope>NUCLEOTIDE SEQUENCE [LARGE SCALE GENOMIC DNA]</scope>
    <source>
        <strain evidence="2">JCM 17906</strain>
    </source>
</reference>
<proteinExistence type="predicted"/>
<keyword evidence="2" id="KW-1185">Reference proteome</keyword>
<name>A0ABP8S1S0_9PSEU</name>
<sequence>MTTTEHPTNRHYDLDPRVFGLFLDESRKYSSGWYLTPEDSLETAQQQKMSMVADLVCHVSGHG</sequence>
<comment type="caution">
    <text evidence="1">The sequence shown here is derived from an EMBL/GenBank/DDBJ whole genome shotgun (WGS) entry which is preliminary data.</text>
</comment>
<evidence type="ECO:0000313" key="2">
    <source>
        <dbReference type="Proteomes" id="UP001501598"/>
    </source>
</evidence>
<dbReference type="EMBL" id="BAABGT010000112">
    <property type="protein sequence ID" value="GAA4558388.1"/>
    <property type="molecule type" value="Genomic_DNA"/>
</dbReference>
<dbReference type="InterPro" id="IPR029063">
    <property type="entry name" value="SAM-dependent_MTases_sf"/>
</dbReference>
<evidence type="ECO:0000313" key="1">
    <source>
        <dbReference type="EMBL" id="GAA4558388.1"/>
    </source>
</evidence>
<dbReference type="RefSeq" id="WP_345426771.1">
    <property type="nucleotide sequence ID" value="NZ_BAABGT010000112.1"/>
</dbReference>
<protein>
    <submittedName>
        <fullName evidence="1">Uncharacterized protein</fullName>
    </submittedName>
</protein>
<dbReference type="Proteomes" id="UP001501598">
    <property type="component" value="Unassembled WGS sequence"/>
</dbReference>
<dbReference type="Pfam" id="PF02353">
    <property type="entry name" value="CMAS"/>
    <property type="match status" value="1"/>
</dbReference>
<accession>A0ABP8S1S0</accession>
<dbReference type="SUPFAM" id="SSF53335">
    <property type="entry name" value="S-adenosyl-L-methionine-dependent methyltransferases"/>
    <property type="match status" value="1"/>
</dbReference>
<dbReference type="Gene3D" id="3.40.50.150">
    <property type="entry name" value="Vaccinia Virus protein VP39"/>
    <property type="match status" value="1"/>
</dbReference>
<gene>
    <name evidence="1" type="ORF">GCM10023175_64440</name>
</gene>